<evidence type="ECO:0000313" key="3">
    <source>
        <dbReference type="Proteomes" id="UP001244341"/>
    </source>
</evidence>
<name>A0ABY8UDK9_TETOB</name>
<evidence type="ECO:0000256" key="1">
    <source>
        <dbReference type="SAM" id="MobiDB-lite"/>
    </source>
</evidence>
<feature type="compositionally biased region" description="Basic and acidic residues" evidence="1">
    <location>
        <begin position="70"/>
        <end position="95"/>
    </location>
</feature>
<organism evidence="2 3">
    <name type="scientific">Tetradesmus obliquus</name>
    <name type="common">Green alga</name>
    <name type="synonym">Acutodesmus obliquus</name>
    <dbReference type="NCBI Taxonomy" id="3088"/>
    <lineage>
        <taxon>Eukaryota</taxon>
        <taxon>Viridiplantae</taxon>
        <taxon>Chlorophyta</taxon>
        <taxon>core chlorophytes</taxon>
        <taxon>Chlorophyceae</taxon>
        <taxon>CS clade</taxon>
        <taxon>Sphaeropleales</taxon>
        <taxon>Scenedesmaceae</taxon>
        <taxon>Tetradesmus</taxon>
    </lineage>
</organism>
<evidence type="ECO:0008006" key="4">
    <source>
        <dbReference type="Google" id="ProtNLM"/>
    </source>
</evidence>
<reference evidence="2 3" key="1">
    <citation type="submission" date="2023-05" db="EMBL/GenBank/DDBJ databases">
        <title>A 100% complete, gapless, phased diploid assembly of the Scenedesmus obliquus UTEX 3031 genome.</title>
        <authorList>
            <person name="Biondi T.C."/>
            <person name="Hanschen E.R."/>
            <person name="Kwon T."/>
            <person name="Eng W."/>
            <person name="Kruse C.P.S."/>
            <person name="Koehler S.I."/>
            <person name="Kunde Y."/>
            <person name="Gleasner C.D."/>
            <person name="You Mak K.T."/>
            <person name="Polle J."/>
            <person name="Hovde B.T."/>
            <person name="Starkenburg S.R."/>
        </authorList>
    </citation>
    <scope>NUCLEOTIDE SEQUENCE [LARGE SCALE GENOMIC DNA]</scope>
    <source>
        <strain evidence="2 3">DOE0152z</strain>
    </source>
</reference>
<keyword evidence="3" id="KW-1185">Reference proteome</keyword>
<accession>A0ABY8UDK9</accession>
<dbReference type="Proteomes" id="UP001244341">
    <property type="component" value="Chromosome 9b"/>
</dbReference>
<protein>
    <recommendedName>
        <fullName evidence="4">Succinate dehydrogenase assembly factor 4, mitochondrial</fullName>
    </recommendedName>
</protein>
<dbReference type="EMBL" id="CP126216">
    <property type="protein sequence ID" value="WIA18452.1"/>
    <property type="molecule type" value="Genomic_DNA"/>
</dbReference>
<feature type="compositionally biased region" description="Low complexity" evidence="1">
    <location>
        <begin position="25"/>
        <end position="36"/>
    </location>
</feature>
<feature type="region of interest" description="Disordered" evidence="1">
    <location>
        <begin position="25"/>
        <end position="116"/>
    </location>
</feature>
<feature type="compositionally biased region" description="Basic and acidic residues" evidence="1">
    <location>
        <begin position="43"/>
        <end position="62"/>
    </location>
</feature>
<proteinExistence type="predicted"/>
<sequence length="116" mass="12696">MICNIRISTPATAAPRAAVLLRPSAVSRRVAVRATSPAGPADANKEEHKQGLISVWEDKELEQAEAASKQQEKHSLVSVWEDHALKEEAKPEPHPDSLLNHPTGQKPKGSSYDSEW</sequence>
<gene>
    <name evidence="2" type="ORF">OEZ85_009910</name>
</gene>
<evidence type="ECO:0000313" key="2">
    <source>
        <dbReference type="EMBL" id="WIA18452.1"/>
    </source>
</evidence>